<evidence type="ECO:0008006" key="3">
    <source>
        <dbReference type="Google" id="ProtNLM"/>
    </source>
</evidence>
<evidence type="ECO:0000313" key="2">
    <source>
        <dbReference type="Proteomes" id="UP000247465"/>
    </source>
</evidence>
<protein>
    <recommendedName>
        <fullName evidence="3">Metallo-beta-lactamase domain-containing protein</fullName>
    </recommendedName>
</protein>
<dbReference type="Proteomes" id="UP000247465">
    <property type="component" value="Chromosome"/>
</dbReference>
<accession>A0A2Z4AGI7</accession>
<sequence>MNEILPGLHHWRVVWPGIWSLESYFLQTETGSVIVDPIESSGLDLIDATTDIQAVIVTVGWHERSSRLFGKRTRTPVFVPELDLCMLEDLDSRKVYRDGDILPGELRAIGTPGLTRGENVLLSRTNGGTLFVGDCLGTTAKWAPDGMPLGGHPNGHPIPKDTLSHLLDLEFVNLCPGHGDPILGNGKQKLIELFQSGKSTSTGPQSVTYFPLHDI</sequence>
<dbReference type="KEGG" id="mtar:DF168_01410"/>
<proteinExistence type="predicted"/>
<reference evidence="1 2" key="1">
    <citation type="submission" date="2018-06" db="EMBL/GenBank/DDBJ databases">
        <title>Draft Genome Sequence of a Novel Marine Bacterium Related to the Verrucomicrobia.</title>
        <authorList>
            <person name="Vosseberg J."/>
            <person name="Martijn J."/>
            <person name="Ettema T.J.G."/>
        </authorList>
    </citation>
    <scope>NUCLEOTIDE SEQUENCE [LARGE SCALE GENOMIC DNA]</scope>
    <source>
        <strain evidence="1">TARA_B100001123</strain>
    </source>
</reference>
<dbReference type="Gene3D" id="3.60.15.10">
    <property type="entry name" value="Ribonuclease Z/Hydroxyacylglutathione hydrolase-like"/>
    <property type="match status" value="1"/>
</dbReference>
<dbReference type="InterPro" id="IPR036866">
    <property type="entry name" value="RibonucZ/Hydroxyglut_hydro"/>
</dbReference>
<dbReference type="EMBL" id="CP029803">
    <property type="protein sequence ID" value="AWT60208.1"/>
    <property type="molecule type" value="Genomic_DNA"/>
</dbReference>
<evidence type="ECO:0000313" key="1">
    <source>
        <dbReference type="EMBL" id="AWT60208.1"/>
    </source>
</evidence>
<dbReference type="SUPFAM" id="SSF56281">
    <property type="entry name" value="Metallo-hydrolase/oxidoreductase"/>
    <property type="match status" value="1"/>
</dbReference>
<dbReference type="AlphaFoldDB" id="A0A2Z4AGI7"/>
<gene>
    <name evidence="1" type="ORF">DF168_01410</name>
</gene>
<name>A0A2Z4AGI7_9BACT</name>
<organism evidence="1 2">
    <name type="scientific">Candidatus Moanibacter tarae</name>
    <dbReference type="NCBI Taxonomy" id="2200854"/>
    <lineage>
        <taxon>Bacteria</taxon>
        <taxon>Pseudomonadati</taxon>
        <taxon>Verrucomicrobiota</taxon>
        <taxon>Opitutia</taxon>
        <taxon>Puniceicoccales</taxon>
        <taxon>Puniceicoccales incertae sedis</taxon>
        <taxon>Candidatus Moanibacter</taxon>
    </lineage>
</organism>